<feature type="domain" description="DUF4218" evidence="3">
    <location>
        <begin position="713"/>
        <end position="815"/>
    </location>
</feature>
<evidence type="ECO:0000259" key="3">
    <source>
        <dbReference type="Pfam" id="PF13960"/>
    </source>
</evidence>
<feature type="domain" description="DUF4216" evidence="2">
    <location>
        <begin position="944"/>
        <end position="1012"/>
    </location>
</feature>
<evidence type="ECO:0000259" key="2">
    <source>
        <dbReference type="Pfam" id="PF13952"/>
    </source>
</evidence>
<protein>
    <submittedName>
        <fullName evidence="4">Transposase</fullName>
    </submittedName>
</protein>
<dbReference type="Pfam" id="PF13960">
    <property type="entry name" value="DUF4218"/>
    <property type="match status" value="1"/>
</dbReference>
<proteinExistence type="predicted"/>
<dbReference type="InterPro" id="IPR025312">
    <property type="entry name" value="DUF4216"/>
</dbReference>
<dbReference type="InterPro" id="IPR004242">
    <property type="entry name" value="Transposase_21"/>
</dbReference>
<dbReference type="InterPro" id="IPR025452">
    <property type="entry name" value="DUF4218"/>
</dbReference>
<evidence type="ECO:0000313" key="5">
    <source>
        <dbReference type="Proteomes" id="UP000321947"/>
    </source>
</evidence>
<evidence type="ECO:0000313" key="4">
    <source>
        <dbReference type="EMBL" id="TYK08445.1"/>
    </source>
</evidence>
<dbReference type="Pfam" id="PF13952">
    <property type="entry name" value="DUF4216"/>
    <property type="match status" value="1"/>
</dbReference>
<comment type="caution">
    <text evidence="4">The sequence shown here is derived from an EMBL/GenBank/DDBJ whole genome shotgun (WGS) entry which is preliminary data.</text>
</comment>
<evidence type="ECO:0000256" key="1">
    <source>
        <dbReference type="SAM" id="MobiDB-lite"/>
    </source>
</evidence>
<name>A0A5D3CA82_CUCMM</name>
<gene>
    <name evidence="4" type="ORF">E5676_scaffold654G00610</name>
</gene>
<organism evidence="4 5">
    <name type="scientific">Cucumis melo var. makuwa</name>
    <name type="common">Oriental melon</name>
    <dbReference type="NCBI Taxonomy" id="1194695"/>
    <lineage>
        <taxon>Eukaryota</taxon>
        <taxon>Viridiplantae</taxon>
        <taxon>Streptophyta</taxon>
        <taxon>Embryophyta</taxon>
        <taxon>Tracheophyta</taxon>
        <taxon>Spermatophyta</taxon>
        <taxon>Magnoliopsida</taxon>
        <taxon>eudicotyledons</taxon>
        <taxon>Gunneridae</taxon>
        <taxon>Pentapetalae</taxon>
        <taxon>rosids</taxon>
        <taxon>fabids</taxon>
        <taxon>Cucurbitales</taxon>
        <taxon>Cucurbitaceae</taxon>
        <taxon>Benincaseae</taxon>
        <taxon>Cucumis</taxon>
    </lineage>
</organism>
<sequence>MAARFDDRSFDDNHRLASFIASIELRPSTVSRLTTTAALRHSSTTTQPLPLQSSTSANPSRDLYCPTRAKPPKPSHSRATLPCSYCQCLHSRKDVRDHLYVNGIDESYKIWFWHGEALPNSSFYGECSKFDTHTCEENDVGSVKEMIEVAHEEYSKDPNGFEKLLIDAEKPLYEGCKKYTKLSTLVKLYNLKVRYGWSDISFSELLKTLKEILPTTNELPNSLYEAKKTLGALGMEYEKIHACPNNCCLYRKEFANATECPECGQSRWKNVKDRNEERKQIPSKVIWYFPPIPRFKRLFRSIECAENLTWHASERIEDGKLRHPADSPAWKLVDFKWPDFGSEPRNLRLALSADGVNPHGDMSSKYSCWPIVMVIYNLPPWLCMKRKYMMLSMLISGPKQPGDDIGTYLAPLIEDLKLLWENGVECYDAYREEVFNLRSVLLWTINDFPAYGNLSGCCVKGYKACPICGDNTNSIRLRHGKKIAYLGHRRFLARDHPYRRQKKSFNGKKELGTIPEPLSGEDVYLKLKDLEFPKGKKIHKNLSMNRSEKICWNRLSSFFELPYWKDLHVRHCLDVMHIEKNVCMNILGTLLDIPGKSKDGLNARRDLVDLKLRPELAPISSEKKIFIPPACYTLTKEEKRCVLKTLSRIKVPEGYSSNIRNLVSMTDLKLNSLKSHDCHVLIQQLFPIAIRSVLPKHVRYAITRLCIFFNSVCNKVLDAQQLDKLEEDIVVTLCLFEKYFPPSFFTIMIHLTVHIVREVKLCGPIYLRWMYPFERFMKVIKNSVRNRYRPEGCIAESYLIEEAIEFCSDFLSGVDPVGLGTRKSQDHLDTSNIGRPLSMGVPFKPEQELLRQAHRYVSTELEVGNNGVSDNLRWIAHGPHPFVITYSGYAINGCRYHTKSSEKDRSVQNSGVSLVAKTMQVSSSKDKNPVIGDMSFYGVIQEIWELNYNTFNVPVFKCDWVQNSGGVRIDELGYTLVDLNRVGHKSDSFILASQAKQVFYVEDPSDVRWSVVLTPPQRDFEDRYNDDELGDTILRCEGIPNDMPDVYLNNDLDENVSTYVRSDCEGTWIPT</sequence>
<feature type="region of interest" description="Disordered" evidence="1">
    <location>
        <begin position="41"/>
        <end position="77"/>
    </location>
</feature>
<feature type="compositionally biased region" description="Polar residues" evidence="1">
    <location>
        <begin position="41"/>
        <end position="59"/>
    </location>
</feature>
<reference evidence="4 5" key="1">
    <citation type="submission" date="2019-08" db="EMBL/GenBank/DDBJ databases">
        <title>Draft genome sequences of two oriental melons (Cucumis melo L. var makuwa).</title>
        <authorList>
            <person name="Kwon S.-Y."/>
        </authorList>
    </citation>
    <scope>NUCLEOTIDE SEQUENCE [LARGE SCALE GENOMIC DNA]</scope>
    <source>
        <strain evidence="5">cv. Chang Bougi</strain>
        <tissue evidence="4">Leaf</tissue>
    </source>
</reference>
<dbReference type="Pfam" id="PF02992">
    <property type="entry name" value="Transposase_21"/>
    <property type="match status" value="1"/>
</dbReference>
<accession>A0A5D3CA82</accession>
<dbReference type="EMBL" id="SSTD01012824">
    <property type="protein sequence ID" value="TYK08445.1"/>
    <property type="molecule type" value="Genomic_DNA"/>
</dbReference>
<dbReference type="PANTHER" id="PTHR10775">
    <property type="entry name" value="OS08G0208400 PROTEIN"/>
    <property type="match status" value="1"/>
</dbReference>
<dbReference type="PANTHER" id="PTHR10775:SF179">
    <property type="entry name" value="TRANSPOSON, EN_SPM-LIKE, TRANSPOSASE-ASSOCIATED DOMAIN PROTEIN"/>
    <property type="match status" value="1"/>
</dbReference>
<dbReference type="AlphaFoldDB" id="A0A5D3CA82"/>
<dbReference type="Proteomes" id="UP000321947">
    <property type="component" value="Unassembled WGS sequence"/>
</dbReference>